<accession>A0A4Z2IFJ1</accession>
<reference evidence="2 3" key="1">
    <citation type="submission" date="2019-03" db="EMBL/GenBank/DDBJ databases">
        <title>First draft genome of Liparis tanakae, snailfish: a comprehensive survey of snailfish specific genes.</title>
        <authorList>
            <person name="Kim W."/>
            <person name="Song I."/>
            <person name="Jeong J.-H."/>
            <person name="Kim D."/>
            <person name="Kim S."/>
            <person name="Ryu S."/>
            <person name="Song J.Y."/>
            <person name="Lee S.K."/>
        </authorList>
    </citation>
    <scope>NUCLEOTIDE SEQUENCE [LARGE SCALE GENOMIC DNA]</scope>
    <source>
        <tissue evidence="2">Muscle</tissue>
    </source>
</reference>
<protein>
    <submittedName>
        <fullName evidence="2">Uncharacterized protein</fullName>
    </submittedName>
</protein>
<gene>
    <name evidence="2" type="ORF">EYF80_013843</name>
</gene>
<dbReference type="AlphaFoldDB" id="A0A4Z2IFJ1"/>
<name>A0A4Z2IFJ1_9TELE</name>
<organism evidence="2 3">
    <name type="scientific">Liparis tanakae</name>
    <name type="common">Tanaka's snailfish</name>
    <dbReference type="NCBI Taxonomy" id="230148"/>
    <lineage>
        <taxon>Eukaryota</taxon>
        <taxon>Metazoa</taxon>
        <taxon>Chordata</taxon>
        <taxon>Craniata</taxon>
        <taxon>Vertebrata</taxon>
        <taxon>Euteleostomi</taxon>
        <taxon>Actinopterygii</taxon>
        <taxon>Neopterygii</taxon>
        <taxon>Teleostei</taxon>
        <taxon>Neoteleostei</taxon>
        <taxon>Acanthomorphata</taxon>
        <taxon>Eupercaria</taxon>
        <taxon>Perciformes</taxon>
        <taxon>Cottioidei</taxon>
        <taxon>Cottales</taxon>
        <taxon>Liparidae</taxon>
        <taxon>Liparis</taxon>
    </lineage>
</organism>
<evidence type="ECO:0000313" key="2">
    <source>
        <dbReference type="EMBL" id="TNN75873.1"/>
    </source>
</evidence>
<sequence length="108" mass="11502">MAPALSFSTTPSSSDTTESTTGKLLSVFSSSATTIVTIQAKTYPQITAVLSTDGPNITTTVRILIFITTTPHAIRHTENPTVDTSLLTKRAFHTTPPEHRTGACPLVM</sequence>
<keyword evidence="3" id="KW-1185">Reference proteome</keyword>
<feature type="region of interest" description="Disordered" evidence="1">
    <location>
        <begin position="1"/>
        <end position="21"/>
    </location>
</feature>
<comment type="caution">
    <text evidence="2">The sequence shown here is derived from an EMBL/GenBank/DDBJ whole genome shotgun (WGS) entry which is preliminary data.</text>
</comment>
<evidence type="ECO:0000256" key="1">
    <source>
        <dbReference type="SAM" id="MobiDB-lite"/>
    </source>
</evidence>
<dbReference type="EMBL" id="SRLO01000098">
    <property type="protein sequence ID" value="TNN75873.1"/>
    <property type="molecule type" value="Genomic_DNA"/>
</dbReference>
<proteinExistence type="predicted"/>
<dbReference type="Proteomes" id="UP000314294">
    <property type="component" value="Unassembled WGS sequence"/>
</dbReference>
<evidence type="ECO:0000313" key="3">
    <source>
        <dbReference type="Proteomes" id="UP000314294"/>
    </source>
</evidence>